<dbReference type="InterPro" id="IPR050312">
    <property type="entry name" value="IolE/XylAMocC-like"/>
</dbReference>
<feature type="domain" description="Xylose isomerase-like TIM barrel" evidence="2">
    <location>
        <begin position="203"/>
        <end position="293"/>
    </location>
</feature>
<keyword evidence="4" id="KW-1185">Reference proteome</keyword>
<accession>A0AAC9HLB5</accession>
<name>A0AAC9HLB5_9PSEU</name>
<dbReference type="PANTHER" id="PTHR12110:SF47">
    <property type="match status" value="1"/>
</dbReference>
<dbReference type="EMBL" id="CP014859">
    <property type="protein sequence ID" value="AOS61300.1"/>
    <property type="molecule type" value="Genomic_DNA"/>
</dbReference>
<evidence type="ECO:0000313" key="4">
    <source>
        <dbReference type="Proteomes" id="UP000095210"/>
    </source>
</evidence>
<feature type="compositionally biased region" description="Basic and acidic residues" evidence="1">
    <location>
        <begin position="9"/>
        <end position="18"/>
    </location>
</feature>
<dbReference type="Proteomes" id="UP000095210">
    <property type="component" value="Chromosome"/>
</dbReference>
<reference evidence="4" key="1">
    <citation type="submission" date="2016-03" db="EMBL/GenBank/DDBJ databases">
        <title>Complete genome sequence of the type strain Actinoalloteichus hymeniacidonis DSM 45092.</title>
        <authorList>
            <person name="Schaffert L."/>
            <person name="Albersmeier A."/>
            <person name="Winkler A."/>
            <person name="Kalinowski J."/>
            <person name="Zotchev S."/>
            <person name="Ruckert C."/>
        </authorList>
    </citation>
    <scope>NUCLEOTIDE SEQUENCE [LARGE SCALE GENOMIC DNA]</scope>
    <source>
        <strain evidence="4">HPA177(T) (DSM 45092(T))</strain>
    </source>
</reference>
<organism evidence="3 4">
    <name type="scientific">Actinoalloteichus hymeniacidonis</name>
    <dbReference type="NCBI Taxonomy" id="340345"/>
    <lineage>
        <taxon>Bacteria</taxon>
        <taxon>Bacillati</taxon>
        <taxon>Actinomycetota</taxon>
        <taxon>Actinomycetes</taxon>
        <taxon>Pseudonocardiales</taxon>
        <taxon>Pseudonocardiaceae</taxon>
        <taxon>Actinoalloteichus</taxon>
    </lineage>
</organism>
<dbReference type="SUPFAM" id="SSF51658">
    <property type="entry name" value="Xylose isomerase-like"/>
    <property type="match status" value="1"/>
</dbReference>
<dbReference type="Pfam" id="PF01261">
    <property type="entry name" value="AP_endonuc_2"/>
    <property type="match status" value="2"/>
</dbReference>
<dbReference type="KEGG" id="ahm:TL08_02310"/>
<sequence>MTTTGGDNAADRGADQRGTRRRGPIPVGLSTASVWPQPVEAAFEIAADLGYDGIELMVWADQISQDPAAVRRLAQSYGVPVLAVHAPCLLITQRVWSADPEERLRRAVDAAAELDASTVVVHPPFRWQRRYADGFADLVAELTETSGIAVAVENMFPLRPPNPRRFGSRLQASRLRPMAAPASLQVSAFRPSPDPTDQGHRHYTLDLSHTAAAHVDAMELAARMGDGLRHIHLADGSGLAKDQHLLPGRGKQPCGELCEHLARGNFDGAVVIEVNTRKSRTPEERSAELAEALAFARLHLFRGSLRH</sequence>
<protein>
    <submittedName>
        <fullName evidence="3">Sugar phosphate isomerase/epimerase</fullName>
    </submittedName>
</protein>
<dbReference type="InterPro" id="IPR036237">
    <property type="entry name" value="Xyl_isomerase-like_sf"/>
</dbReference>
<keyword evidence="3" id="KW-0413">Isomerase</keyword>
<dbReference type="PANTHER" id="PTHR12110">
    <property type="entry name" value="HYDROXYPYRUVATE ISOMERASE"/>
    <property type="match status" value="1"/>
</dbReference>
<evidence type="ECO:0000313" key="3">
    <source>
        <dbReference type="EMBL" id="AOS61300.1"/>
    </source>
</evidence>
<evidence type="ECO:0000259" key="2">
    <source>
        <dbReference type="Pfam" id="PF01261"/>
    </source>
</evidence>
<feature type="domain" description="Xylose isomerase-like TIM barrel" evidence="2">
    <location>
        <begin position="43"/>
        <end position="155"/>
    </location>
</feature>
<feature type="region of interest" description="Disordered" evidence="1">
    <location>
        <begin position="1"/>
        <end position="25"/>
    </location>
</feature>
<dbReference type="AlphaFoldDB" id="A0AAC9HLB5"/>
<proteinExistence type="predicted"/>
<dbReference type="Gene3D" id="3.20.20.150">
    <property type="entry name" value="Divalent-metal-dependent TIM barrel enzymes"/>
    <property type="match status" value="1"/>
</dbReference>
<gene>
    <name evidence="3" type="ORF">TL08_02310</name>
</gene>
<evidence type="ECO:0000256" key="1">
    <source>
        <dbReference type="SAM" id="MobiDB-lite"/>
    </source>
</evidence>
<dbReference type="GO" id="GO:0016853">
    <property type="term" value="F:isomerase activity"/>
    <property type="evidence" value="ECO:0007669"/>
    <property type="project" value="UniProtKB-KW"/>
</dbReference>
<dbReference type="InterPro" id="IPR013022">
    <property type="entry name" value="Xyl_isomerase-like_TIM-brl"/>
</dbReference>